<dbReference type="GO" id="GO:0019784">
    <property type="term" value="F:deNEDDylase activity"/>
    <property type="evidence" value="ECO:0007669"/>
    <property type="project" value="InterPro"/>
</dbReference>
<dbReference type="EMBL" id="ML003045">
    <property type="protein sequence ID" value="RKP34855.1"/>
    <property type="molecule type" value="Genomic_DNA"/>
</dbReference>
<dbReference type="InterPro" id="IPR038765">
    <property type="entry name" value="Papain-like_cys_pep_sf"/>
</dbReference>
<comment type="similarity">
    <text evidence="1">Belongs to the peptidase C48 family.</text>
</comment>
<evidence type="ECO:0000256" key="4">
    <source>
        <dbReference type="ARBA" id="ARBA00022807"/>
    </source>
</evidence>
<name>A0A4P9ZNT9_9FUNG</name>
<feature type="non-terminal residue" evidence="6">
    <location>
        <position position="171"/>
    </location>
</feature>
<organism evidence="6 7">
    <name type="scientific">Dimargaris cristalligena</name>
    <dbReference type="NCBI Taxonomy" id="215637"/>
    <lineage>
        <taxon>Eukaryota</taxon>
        <taxon>Fungi</taxon>
        <taxon>Fungi incertae sedis</taxon>
        <taxon>Zoopagomycota</taxon>
        <taxon>Kickxellomycotina</taxon>
        <taxon>Dimargaritomycetes</taxon>
        <taxon>Dimargaritales</taxon>
        <taxon>Dimargaritaceae</taxon>
        <taxon>Dimargaris</taxon>
    </lineage>
</organism>
<sequence length="171" mass="20003">LLKYHGIRVHLYDYELLSPKKWLNYTLMDLYYCYLKQKFLPNINAVALLRPVLAYRLTRDLVDDPNLMADLPKELTRAELIFIPVNDNNVHTKAAEIHWSLLVYSRTMGKFYHYDPLGKHNLAMAKMVHKNLTGLLRIGDTEFVSLKVPNQKASFDCGIYVIMFTEALLRR</sequence>
<dbReference type="STRING" id="215637.A0A4P9ZNT9"/>
<keyword evidence="4" id="KW-0788">Thiol protease</keyword>
<evidence type="ECO:0000256" key="1">
    <source>
        <dbReference type="ARBA" id="ARBA00005234"/>
    </source>
</evidence>
<dbReference type="Gene3D" id="3.40.395.10">
    <property type="entry name" value="Adenoviral Proteinase, Chain A"/>
    <property type="match status" value="1"/>
</dbReference>
<feature type="non-terminal residue" evidence="6">
    <location>
        <position position="1"/>
    </location>
</feature>
<evidence type="ECO:0000256" key="2">
    <source>
        <dbReference type="ARBA" id="ARBA00022670"/>
    </source>
</evidence>
<dbReference type="InterPro" id="IPR044613">
    <property type="entry name" value="Nep1/2-like"/>
</dbReference>
<evidence type="ECO:0000313" key="6">
    <source>
        <dbReference type="EMBL" id="RKP34855.1"/>
    </source>
</evidence>
<proteinExistence type="inferred from homology"/>
<dbReference type="AlphaFoldDB" id="A0A4P9ZNT9"/>
<dbReference type="Pfam" id="PF02902">
    <property type="entry name" value="Peptidase_C48"/>
    <property type="match status" value="1"/>
</dbReference>
<keyword evidence="2" id="KW-0645">Protease</keyword>
<protein>
    <recommendedName>
        <fullName evidence="5">Ubiquitin-like protease family profile domain-containing protein</fullName>
    </recommendedName>
</protein>
<feature type="domain" description="Ubiquitin-like protease family profile" evidence="5">
    <location>
        <begin position="7"/>
        <end position="168"/>
    </location>
</feature>
<evidence type="ECO:0000259" key="5">
    <source>
        <dbReference type="PROSITE" id="PS50600"/>
    </source>
</evidence>
<gene>
    <name evidence="6" type="ORF">BJ085DRAFT_8505</name>
</gene>
<dbReference type="Proteomes" id="UP000268162">
    <property type="component" value="Unassembled WGS sequence"/>
</dbReference>
<keyword evidence="3" id="KW-0378">Hydrolase</keyword>
<dbReference type="PROSITE" id="PS50600">
    <property type="entry name" value="ULP_PROTEASE"/>
    <property type="match status" value="1"/>
</dbReference>
<dbReference type="GO" id="GO:0000338">
    <property type="term" value="P:protein deneddylation"/>
    <property type="evidence" value="ECO:0007669"/>
    <property type="project" value="TreeGrafter"/>
</dbReference>
<dbReference type="PANTHER" id="PTHR46468:SF1">
    <property type="entry name" value="SENTRIN-SPECIFIC PROTEASE 8"/>
    <property type="match status" value="1"/>
</dbReference>
<dbReference type="SUPFAM" id="SSF54001">
    <property type="entry name" value="Cysteine proteinases"/>
    <property type="match status" value="1"/>
</dbReference>
<dbReference type="GO" id="GO:0006508">
    <property type="term" value="P:proteolysis"/>
    <property type="evidence" value="ECO:0007669"/>
    <property type="project" value="UniProtKB-KW"/>
</dbReference>
<dbReference type="PANTHER" id="PTHR46468">
    <property type="entry name" value="SENTRIN-SPECIFIC PROTEASE 8"/>
    <property type="match status" value="1"/>
</dbReference>
<dbReference type="GO" id="GO:0008234">
    <property type="term" value="F:cysteine-type peptidase activity"/>
    <property type="evidence" value="ECO:0007669"/>
    <property type="project" value="UniProtKB-KW"/>
</dbReference>
<keyword evidence="7" id="KW-1185">Reference proteome</keyword>
<evidence type="ECO:0000313" key="7">
    <source>
        <dbReference type="Proteomes" id="UP000268162"/>
    </source>
</evidence>
<reference evidence="7" key="1">
    <citation type="journal article" date="2018" name="Nat. Microbiol.">
        <title>Leveraging single-cell genomics to expand the fungal tree of life.</title>
        <authorList>
            <person name="Ahrendt S.R."/>
            <person name="Quandt C.A."/>
            <person name="Ciobanu D."/>
            <person name="Clum A."/>
            <person name="Salamov A."/>
            <person name="Andreopoulos B."/>
            <person name="Cheng J.F."/>
            <person name="Woyke T."/>
            <person name="Pelin A."/>
            <person name="Henrissat B."/>
            <person name="Reynolds N.K."/>
            <person name="Benny G.L."/>
            <person name="Smith M.E."/>
            <person name="James T.Y."/>
            <person name="Grigoriev I.V."/>
        </authorList>
    </citation>
    <scope>NUCLEOTIDE SEQUENCE [LARGE SCALE GENOMIC DNA]</scope>
    <source>
        <strain evidence="7">RSA 468</strain>
    </source>
</reference>
<accession>A0A4P9ZNT9</accession>
<evidence type="ECO:0000256" key="3">
    <source>
        <dbReference type="ARBA" id="ARBA00022801"/>
    </source>
</evidence>
<dbReference type="InterPro" id="IPR003653">
    <property type="entry name" value="Peptidase_C48_C"/>
</dbReference>